<dbReference type="GeneID" id="66104009"/>
<dbReference type="RefSeq" id="XP_043033683.1">
    <property type="nucleotide sequence ID" value="XM_043181713.1"/>
</dbReference>
<keyword evidence="2" id="KW-1185">Reference proteome</keyword>
<evidence type="ECO:0000313" key="2">
    <source>
        <dbReference type="Proteomes" id="UP000812287"/>
    </source>
</evidence>
<proteinExistence type="predicted"/>
<accession>A0A9P7VGL3</accession>
<reference evidence="1" key="1">
    <citation type="submission" date="2020-11" db="EMBL/GenBank/DDBJ databases">
        <title>Adaptations for nitrogen fixation in a non-lichenized fungal sporocarp promotes dispersal by wood-feeding termites.</title>
        <authorList>
            <consortium name="DOE Joint Genome Institute"/>
            <person name="Koch R.A."/>
            <person name="Yoon G."/>
            <person name="Arayal U."/>
            <person name="Lail K."/>
            <person name="Amirebrahimi M."/>
            <person name="Labutti K."/>
            <person name="Lipzen A."/>
            <person name="Riley R."/>
            <person name="Barry K."/>
            <person name="Henrissat B."/>
            <person name="Grigoriev I.V."/>
            <person name="Herr J.R."/>
            <person name="Aime M.C."/>
        </authorList>
    </citation>
    <scope>NUCLEOTIDE SEQUENCE</scope>
    <source>
        <strain evidence="1">MCA 3950</strain>
    </source>
</reference>
<sequence>MHVVESAKELCRERSWFPKARRCAVSFRLALSSPQFTLLAFAIQSLTPFVTVPGLTVDSLSIDPPPAVFVPTSVHGNSKLVCSQITYPSRNQEQ</sequence>
<gene>
    <name evidence="1" type="ORF">BT62DRAFT_635371</name>
</gene>
<evidence type="ECO:0000313" key="1">
    <source>
        <dbReference type="EMBL" id="KAG7440183.1"/>
    </source>
</evidence>
<organism evidence="1 2">
    <name type="scientific">Guyanagaster necrorhizus</name>
    <dbReference type="NCBI Taxonomy" id="856835"/>
    <lineage>
        <taxon>Eukaryota</taxon>
        <taxon>Fungi</taxon>
        <taxon>Dikarya</taxon>
        <taxon>Basidiomycota</taxon>
        <taxon>Agaricomycotina</taxon>
        <taxon>Agaricomycetes</taxon>
        <taxon>Agaricomycetidae</taxon>
        <taxon>Agaricales</taxon>
        <taxon>Marasmiineae</taxon>
        <taxon>Physalacriaceae</taxon>
        <taxon>Guyanagaster</taxon>
    </lineage>
</organism>
<comment type="caution">
    <text evidence="1">The sequence shown here is derived from an EMBL/GenBank/DDBJ whole genome shotgun (WGS) entry which is preliminary data.</text>
</comment>
<name>A0A9P7VGL3_9AGAR</name>
<dbReference type="EMBL" id="MU250575">
    <property type="protein sequence ID" value="KAG7440183.1"/>
    <property type="molecule type" value="Genomic_DNA"/>
</dbReference>
<dbReference type="AlphaFoldDB" id="A0A9P7VGL3"/>
<dbReference type="Proteomes" id="UP000812287">
    <property type="component" value="Unassembled WGS sequence"/>
</dbReference>
<protein>
    <submittedName>
        <fullName evidence="1">Uncharacterized protein</fullName>
    </submittedName>
</protein>